<dbReference type="AlphaFoldDB" id="S9QZ44"/>
<accession>S9QZ44</accession>
<dbReference type="RefSeq" id="WP_021097971.1">
    <property type="nucleotide sequence ID" value="NZ_KE557321.1"/>
</dbReference>
<dbReference type="HOGENOM" id="CLU_072440_1_2_5"/>
<evidence type="ECO:0000256" key="1">
    <source>
        <dbReference type="ARBA" id="ARBA00022559"/>
    </source>
</evidence>
<feature type="active site" description="Cysteine sulfenic acid (-SOH) intermediate" evidence="3">
    <location>
        <position position="48"/>
    </location>
</feature>
<dbReference type="GO" id="GO:0045454">
    <property type="term" value="P:cell redox homeostasis"/>
    <property type="evidence" value="ECO:0007669"/>
    <property type="project" value="TreeGrafter"/>
</dbReference>
<evidence type="ECO:0000256" key="4">
    <source>
        <dbReference type="RuleBase" id="RU366011"/>
    </source>
</evidence>
<dbReference type="PANTHER" id="PTHR10430">
    <property type="entry name" value="PEROXIREDOXIN"/>
    <property type="match status" value="1"/>
</dbReference>
<keyword evidence="7" id="KW-1185">Reference proteome</keyword>
<dbReference type="EC" id="1.11.1.27" evidence="4"/>
<evidence type="ECO:0000259" key="5">
    <source>
        <dbReference type="PROSITE" id="PS51352"/>
    </source>
</evidence>
<dbReference type="InterPro" id="IPR013740">
    <property type="entry name" value="Redoxin"/>
</dbReference>
<dbReference type="GO" id="GO:0005737">
    <property type="term" value="C:cytoplasm"/>
    <property type="evidence" value="ECO:0007669"/>
    <property type="project" value="TreeGrafter"/>
</dbReference>
<name>S9QZ44_9RHOB</name>
<dbReference type="GO" id="GO:0042744">
    <property type="term" value="P:hydrogen peroxide catabolic process"/>
    <property type="evidence" value="ECO:0007669"/>
    <property type="project" value="TreeGrafter"/>
</dbReference>
<dbReference type="GO" id="GO:0008379">
    <property type="term" value="F:thioredoxin peroxidase activity"/>
    <property type="evidence" value="ECO:0007669"/>
    <property type="project" value="InterPro"/>
</dbReference>
<comment type="caution">
    <text evidence="6">The sequence shown here is derived from an EMBL/GenBank/DDBJ whole genome shotgun (WGS) entry which is preliminary data.</text>
</comment>
<dbReference type="InterPro" id="IPR037944">
    <property type="entry name" value="PRX5-like"/>
</dbReference>
<dbReference type="CDD" id="cd03013">
    <property type="entry name" value="PRX5_like"/>
    <property type="match status" value="1"/>
</dbReference>
<organism evidence="6 7">
    <name type="scientific">Rubellimicrobium thermophilum DSM 16684</name>
    <dbReference type="NCBI Taxonomy" id="1123069"/>
    <lineage>
        <taxon>Bacteria</taxon>
        <taxon>Pseudomonadati</taxon>
        <taxon>Pseudomonadota</taxon>
        <taxon>Alphaproteobacteria</taxon>
        <taxon>Rhodobacterales</taxon>
        <taxon>Roseobacteraceae</taxon>
        <taxon>Rubellimicrobium</taxon>
    </lineage>
</organism>
<reference evidence="6 7" key="1">
    <citation type="journal article" date="2013" name="Stand. Genomic Sci.">
        <title>Genome sequence of the reddish-pigmented Rubellimicrobium thermophilum type strain (DSM 16684(T)), a member of the Roseobacter clade.</title>
        <authorList>
            <person name="Fiebig A."/>
            <person name="Riedel T."/>
            <person name="Gronow S."/>
            <person name="Petersen J."/>
            <person name="Klenk H.P."/>
            <person name="Goker M."/>
        </authorList>
    </citation>
    <scope>NUCLEOTIDE SEQUENCE [LARGE SCALE GENOMIC DNA]</scope>
    <source>
        <strain evidence="6 7">DSM 16684</strain>
    </source>
</reference>
<comment type="similarity">
    <text evidence="4">Belongs to the peroxiredoxin family. Prx5 subfamily.</text>
</comment>
<evidence type="ECO:0000256" key="3">
    <source>
        <dbReference type="PIRSR" id="PIRSR637944-1"/>
    </source>
</evidence>
<dbReference type="InterPro" id="IPR013766">
    <property type="entry name" value="Thioredoxin_domain"/>
</dbReference>
<comment type="catalytic activity">
    <reaction evidence="4">
        <text>a hydroperoxide + 2 glutathione = an alcohol + glutathione disulfide + H2O</text>
        <dbReference type="Rhea" id="RHEA:62632"/>
        <dbReference type="ChEBI" id="CHEBI:15377"/>
        <dbReference type="ChEBI" id="CHEBI:30879"/>
        <dbReference type="ChEBI" id="CHEBI:35924"/>
        <dbReference type="ChEBI" id="CHEBI:57925"/>
        <dbReference type="ChEBI" id="CHEBI:58297"/>
        <dbReference type="EC" id="1.11.1.27"/>
    </reaction>
</comment>
<feature type="domain" description="Thioredoxin" evidence="5">
    <location>
        <begin position="2"/>
        <end position="166"/>
    </location>
</feature>
<dbReference type="GO" id="GO:0034599">
    <property type="term" value="P:cellular response to oxidative stress"/>
    <property type="evidence" value="ECO:0007669"/>
    <property type="project" value="InterPro"/>
</dbReference>
<gene>
    <name evidence="6" type="ORF">ruthe_01884</name>
</gene>
<dbReference type="Proteomes" id="UP000015346">
    <property type="component" value="Unassembled WGS sequence"/>
</dbReference>
<dbReference type="STRING" id="1123069.ruthe_01884"/>
<dbReference type="SUPFAM" id="SSF52833">
    <property type="entry name" value="Thioredoxin-like"/>
    <property type="match status" value="1"/>
</dbReference>
<keyword evidence="2 4" id="KW-0560">Oxidoreductase</keyword>
<comment type="function">
    <text evidence="4">Thiol-specific peroxidase that catalyzes the reduction of hydrogen peroxide and organic hydroperoxides to water and alcohols, respectively. Plays a role in cell protection against oxidative stress by detoxifying peroxides.</text>
</comment>
<keyword evidence="1 4" id="KW-0575">Peroxidase</keyword>
<dbReference type="Gene3D" id="3.40.30.10">
    <property type="entry name" value="Glutaredoxin"/>
    <property type="match status" value="1"/>
</dbReference>
<dbReference type="PANTHER" id="PTHR10430:SF16">
    <property type="entry name" value="PEROXIREDOXIN-5, MITOCHONDRIAL"/>
    <property type="match status" value="1"/>
</dbReference>
<dbReference type="EMBL" id="AOLV01000019">
    <property type="protein sequence ID" value="EPX84887.1"/>
    <property type="molecule type" value="Genomic_DNA"/>
</dbReference>
<evidence type="ECO:0000313" key="6">
    <source>
        <dbReference type="EMBL" id="EPX84887.1"/>
    </source>
</evidence>
<dbReference type="PROSITE" id="PS51352">
    <property type="entry name" value="THIOREDOXIN_2"/>
    <property type="match status" value="1"/>
</dbReference>
<evidence type="ECO:0000256" key="2">
    <source>
        <dbReference type="ARBA" id="ARBA00023002"/>
    </source>
</evidence>
<dbReference type="InterPro" id="IPR036249">
    <property type="entry name" value="Thioredoxin-like_sf"/>
</dbReference>
<proteinExistence type="inferred from homology"/>
<evidence type="ECO:0000313" key="7">
    <source>
        <dbReference type="Proteomes" id="UP000015346"/>
    </source>
</evidence>
<keyword evidence="4" id="KW-0049">Antioxidant</keyword>
<keyword evidence="4" id="KW-0676">Redox-active center</keyword>
<dbReference type="OrthoDB" id="9800621at2"/>
<sequence>MVKVGDRLPEGRVLQTGEGGAQWVSTRDLFAGRRVVLFGLPGAYTGVCTTAHVPSFVRTKPRFEAAGVDAILCLAANDPYVLEAWARDTGATAAGIGMLSDPAGDWIEALGVLFDLPERGFLRRSRRFAALIEDGVVRIWHEEESPGTCEATAGEAMLAALEAQMA</sequence>
<protein>
    <recommendedName>
        <fullName evidence="4">Glutathione-dependent peroxiredoxin</fullName>
        <ecNumber evidence="4">1.11.1.27</ecNumber>
    </recommendedName>
</protein>
<dbReference type="Pfam" id="PF08534">
    <property type="entry name" value="Redoxin"/>
    <property type="match status" value="1"/>
</dbReference>
<dbReference type="PATRIC" id="fig|1123069.3.peg.1852"/>